<feature type="compositionally biased region" description="Basic residues" evidence="11">
    <location>
        <begin position="161"/>
        <end position="173"/>
    </location>
</feature>
<evidence type="ECO:0000256" key="3">
    <source>
        <dbReference type="ARBA" id="ARBA00022473"/>
    </source>
</evidence>
<gene>
    <name evidence="13" type="ORF">LSH36_1g20026</name>
</gene>
<organism evidence="13 14">
    <name type="scientific">Paralvinella palmiformis</name>
    <dbReference type="NCBI Taxonomy" id="53620"/>
    <lineage>
        <taxon>Eukaryota</taxon>
        <taxon>Metazoa</taxon>
        <taxon>Spiralia</taxon>
        <taxon>Lophotrochozoa</taxon>
        <taxon>Annelida</taxon>
        <taxon>Polychaeta</taxon>
        <taxon>Sedentaria</taxon>
        <taxon>Canalipalpata</taxon>
        <taxon>Terebellida</taxon>
        <taxon>Terebelliformia</taxon>
        <taxon>Alvinellidae</taxon>
        <taxon>Paralvinella</taxon>
    </lineage>
</organism>
<dbReference type="PANTHER" id="PTHR11848">
    <property type="entry name" value="TGF-BETA FAMILY"/>
    <property type="match status" value="1"/>
</dbReference>
<dbReference type="GO" id="GO:0030154">
    <property type="term" value="P:cell differentiation"/>
    <property type="evidence" value="ECO:0007669"/>
    <property type="project" value="UniProtKB-KW"/>
</dbReference>
<sequence>FNITSFPGHEVLQAAELRLYREQEDKNDDDNNNTLGELARQRHRIDVYQILDPGSRSSGTEDDGPVTRLIDTRVVDPARSGWESFDVTPALEAWRAAPNHGLAVRFSRLSGEPSPLRHVRLKRSAEPLRRHGRSRDEPKDKDDWEAHQPLLVTYSQDRARPGKTSHQKERRNKRNTERKDRDYKRDCRRRALYVDFHDVGWTDWIVAPPGYDAFYCYGECPFHMSDHFNTTNHAVVQQFVHSVDPQAVPKPCCVPTELGQLALLYIDEQGKVVLKNYDEMVVEACGCR</sequence>
<evidence type="ECO:0000256" key="9">
    <source>
        <dbReference type="ARBA" id="ARBA00023180"/>
    </source>
</evidence>
<dbReference type="Proteomes" id="UP001208570">
    <property type="component" value="Unassembled WGS sequence"/>
</dbReference>
<reference evidence="13" key="1">
    <citation type="journal article" date="2023" name="Mol. Biol. Evol.">
        <title>Third-Generation Sequencing Reveals the Adaptive Role of the Epigenome in Three Deep-Sea Polychaetes.</title>
        <authorList>
            <person name="Perez M."/>
            <person name="Aroh O."/>
            <person name="Sun Y."/>
            <person name="Lan Y."/>
            <person name="Juniper S.K."/>
            <person name="Young C.R."/>
            <person name="Angers B."/>
            <person name="Qian P.Y."/>
        </authorList>
    </citation>
    <scope>NUCLEOTIDE SEQUENCE</scope>
    <source>
        <strain evidence="13">P08H-3</strain>
    </source>
</reference>
<accession>A0AAD9NJD2</accession>
<dbReference type="InterPro" id="IPR017948">
    <property type="entry name" value="TGFb_CS"/>
</dbReference>
<evidence type="ECO:0000256" key="11">
    <source>
        <dbReference type="SAM" id="MobiDB-lite"/>
    </source>
</evidence>
<keyword evidence="14" id="KW-1185">Reference proteome</keyword>
<dbReference type="GO" id="GO:0005615">
    <property type="term" value="C:extracellular space"/>
    <property type="evidence" value="ECO:0007669"/>
    <property type="project" value="TreeGrafter"/>
</dbReference>
<evidence type="ECO:0000256" key="1">
    <source>
        <dbReference type="ARBA" id="ARBA00004613"/>
    </source>
</evidence>
<feature type="region of interest" description="Disordered" evidence="11">
    <location>
        <begin position="117"/>
        <end position="181"/>
    </location>
</feature>
<evidence type="ECO:0000256" key="7">
    <source>
        <dbReference type="ARBA" id="ARBA00023030"/>
    </source>
</evidence>
<comment type="subcellular location">
    <subcellularLocation>
        <location evidence="1">Secreted</location>
    </subcellularLocation>
</comment>
<dbReference type="GO" id="GO:0008083">
    <property type="term" value="F:growth factor activity"/>
    <property type="evidence" value="ECO:0007669"/>
    <property type="project" value="UniProtKB-KW"/>
</dbReference>
<dbReference type="EMBL" id="JAODUP010000001">
    <property type="protein sequence ID" value="KAK2170708.1"/>
    <property type="molecule type" value="Genomic_DNA"/>
</dbReference>
<dbReference type="Pfam" id="PF00019">
    <property type="entry name" value="TGF_beta"/>
    <property type="match status" value="1"/>
</dbReference>
<dbReference type="PANTHER" id="PTHR11848:SF263">
    <property type="entry name" value="PROTEIN DECAPENTAPLEGIC"/>
    <property type="match status" value="1"/>
</dbReference>
<comment type="similarity">
    <text evidence="2 10">Belongs to the TGF-beta family.</text>
</comment>
<dbReference type="GO" id="GO:0005125">
    <property type="term" value="F:cytokine activity"/>
    <property type="evidence" value="ECO:0007669"/>
    <property type="project" value="TreeGrafter"/>
</dbReference>
<dbReference type="GO" id="GO:0051240">
    <property type="term" value="P:positive regulation of multicellular organismal process"/>
    <property type="evidence" value="ECO:0007669"/>
    <property type="project" value="UniProtKB-ARBA"/>
</dbReference>
<keyword evidence="7 10" id="KW-0339">Growth factor</keyword>
<dbReference type="InterPro" id="IPR029034">
    <property type="entry name" value="Cystine-knot_cytokine"/>
</dbReference>
<dbReference type="PROSITE" id="PS51362">
    <property type="entry name" value="TGF_BETA_2"/>
    <property type="match status" value="1"/>
</dbReference>
<feature type="non-terminal residue" evidence="13">
    <location>
        <position position="288"/>
    </location>
</feature>
<evidence type="ECO:0000259" key="12">
    <source>
        <dbReference type="PROSITE" id="PS51362"/>
    </source>
</evidence>
<keyword evidence="5" id="KW-0732">Signal</keyword>
<evidence type="ECO:0000256" key="10">
    <source>
        <dbReference type="RuleBase" id="RU000354"/>
    </source>
</evidence>
<keyword evidence="3" id="KW-0217">Developmental protein</keyword>
<keyword evidence="9" id="KW-0325">Glycoprotein</keyword>
<protein>
    <recommendedName>
        <fullName evidence="12">TGF-beta family profile domain-containing protein</fullName>
    </recommendedName>
</protein>
<feature type="domain" description="TGF-beta family profile" evidence="12">
    <location>
        <begin position="171"/>
        <end position="288"/>
    </location>
</feature>
<evidence type="ECO:0000313" key="14">
    <source>
        <dbReference type="Proteomes" id="UP001208570"/>
    </source>
</evidence>
<keyword evidence="8" id="KW-1015">Disulfide bond</keyword>
<dbReference type="Gene3D" id="2.10.90.10">
    <property type="entry name" value="Cystine-knot cytokines"/>
    <property type="match status" value="1"/>
</dbReference>
<dbReference type="PROSITE" id="PS00250">
    <property type="entry name" value="TGF_BETA_1"/>
    <property type="match status" value="1"/>
</dbReference>
<dbReference type="InterPro" id="IPR015615">
    <property type="entry name" value="TGF-beta-rel"/>
</dbReference>
<dbReference type="FunFam" id="2.10.90.10:FF:000103">
    <property type="entry name" value="Bone morphogenetic protein 16"/>
    <property type="match status" value="1"/>
</dbReference>
<dbReference type="SMART" id="SM00204">
    <property type="entry name" value="TGFB"/>
    <property type="match status" value="1"/>
</dbReference>
<evidence type="ECO:0000256" key="4">
    <source>
        <dbReference type="ARBA" id="ARBA00022525"/>
    </source>
</evidence>
<dbReference type="AlphaFoldDB" id="A0AAD9NJD2"/>
<dbReference type="Gene3D" id="2.60.120.970">
    <property type="match status" value="1"/>
</dbReference>
<keyword evidence="6" id="KW-0221">Differentiation</keyword>
<dbReference type="GO" id="GO:0051094">
    <property type="term" value="P:positive regulation of developmental process"/>
    <property type="evidence" value="ECO:0007669"/>
    <property type="project" value="UniProtKB-ARBA"/>
</dbReference>
<dbReference type="InterPro" id="IPR001839">
    <property type="entry name" value="TGF-b_C"/>
</dbReference>
<comment type="caution">
    <text evidence="13">The sequence shown here is derived from an EMBL/GenBank/DDBJ whole genome shotgun (WGS) entry which is preliminary data.</text>
</comment>
<dbReference type="InterPro" id="IPR001111">
    <property type="entry name" value="TGF-b_propeptide"/>
</dbReference>
<name>A0AAD9NJD2_9ANNE</name>
<evidence type="ECO:0000256" key="2">
    <source>
        <dbReference type="ARBA" id="ARBA00006656"/>
    </source>
</evidence>
<keyword evidence="4" id="KW-0964">Secreted</keyword>
<dbReference type="Pfam" id="PF00688">
    <property type="entry name" value="TGFb_propeptide"/>
    <property type="match status" value="1"/>
</dbReference>
<evidence type="ECO:0000256" key="6">
    <source>
        <dbReference type="ARBA" id="ARBA00022782"/>
    </source>
</evidence>
<feature type="compositionally biased region" description="Basic and acidic residues" evidence="11">
    <location>
        <begin position="123"/>
        <end position="146"/>
    </location>
</feature>
<evidence type="ECO:0000256" key="8">
    <source>
        <dbReference type="ARBA" id="ARBA00023157"/>
    </source>
</evidence>
<evidence type="ECO:0000256" key="5">
    <source>
        <dbReference type="ARBA" id="ARBA00022729"/>
    </source>
</evidence>
<dbReference type="SUPFAM" id="SSF57501">
    <property type="entry name" value="Cystine-knot cytokines"/>
    <property type="match status" value="1"/>
</dbReference>
<dbReference type="PRINTS" id="PR00669">
    <property type="entry name" value="INHIBINA"/>
</dbReference>
<evidence type="ECO:0000313" key="13">
    <source>
        <dbReference type="EMBL" id="KAK2170708.1"/>
    </source>
</evidence>
<proteinExistence type="inferred from homology"/>